<evidence type="ECO:0000313" key="2">
    <source>
        <dbReference type="Proteomes" id="UP001184376"/>
    </source>
</evidence>
<evidence type="ECO:0000313" key="1">
    <source>
        <dbReference type="EMBL" id="MDR6440708.1"/>
    </source>
</evidence>
<organism evidence="1 2">
    <name type="scientific">Chryseobacterium bernardetii</name>
    <dbReference type="NCBI Taxonomy" id="1241978"/>
    <lineage>
        <taxon>Bacteria</taxon>
        <taxon>Pseudomonadati</taxon>
        <taxon>Bacteroidota</taxon>
        <taxon>Flavobacteriia</taxon>
        <taxon>Flavobacteriales</taxon>
        <taxon>Weeksellaceae</taxon>
        <taxon>Chryseobacterium group</taxon>
        <taxon>Chryseobacterium</taxon>
    </lineage>
</organism>
<dbReference type="EMBL" id="JAVDRG010000002">
    <property type="protein sequence ID" value="MDR6440708.1"/>
    <property type="molecule type" value="Genomic_DNA"/>
</dbReference>
<reference evidence="1" key="1">
    <citation type="submission" date="2023-07" db="EMBL/GenBank/DDBJ databases">
        <title>Sorghum-associated microbial communities from plants grown in Nebraska, USA.</title>
        <authorList>
            <person name="Schachtman D."/>
        </authorList>
    </citation>
    <scope>NUCLEOTIDE SEQUENCE</scope>
    <source>
        <strain evidence="1">DS1280</strain>
    </source>
</reference>
<keyword evidence="2" id="KW-1185">Reference proteome</keyword>
<accession>A0ACC6ISR9</accession>
<comment type="caution">
    <text evidence="1">The sequence shown here is derived from an EMBL/GenBank/DDBJ whole genome shotgun (WGS) entry which is preliminary data.</text>
</comment>
<name>A0ACC6ISR9_9FLAO</name>
<protein>
    <submittedName>
        <fullName evidence="1">Short-subunit dehydrogenase</fullName>
    </submittedName>
</protein>
<proteinExistence type="predicted"/>
<dbReference type="Proteomes" id="UP001184376">
    <property type="component" value="Unassembled WGS sequence"/>
</dbReference>
<gene>
    <name evidence="1" type="ORF">J2795_001408</name>
</gene>
<sequence length="273" mass="29852">MIIVMNMGSYFDHKIIWITGASSGIGEALVKNLARNSNAKIILSSRKEEQLHSVAENAGLHNDRYAVISLDLKNYKDMPAIAKKASEQFGRIDILINNAGLSQRSLAMETDIEVDKQLIDIDYIGTVALTKAVVPYMIENKKGQIAVVSSLMGIFGAPMRSGYAGAKHALHGFFDALRAELFNQNICITIICPGFIQTDISINAVTGDGSTQGTMDEATKNGMPVDIFAKKMLSAIEKQKKQKAIGGKEVMAVYLKRFFPNLLAKIIRKAKVV</sequence>